<feature type="domain" description="BLOC-1-related complex subunit 6 C-terminal helix" evidence="2">
    <location>
        <begin position="157"/>
        <end position="253"/>
    </location>
</feature>
<evidence type="ECO:0000313" key="3">
    <source>
        <dbReference type="Proteomes" id="UP000515146"/>
    </source>
</evidence>
<dbReference type="InParanoid" id="A0A6P6YC94"/>
<dbReference type="GeneID" id="113796817"/>
<dbReference type="Pfam" id="PF10157">
    <property type="entry name" value="BORCS6"/>
    <property type="match status" value="1"/>
</dbReference>
<dbReference type="KEGG" id="dpte:113796817"/>
<dbReference type="OMA" id="MHHFVAH"/>
<gene>
    <name evidence="4" type="primary">LOC113796817</name>
</gene>
<dbReference type="PANTHER" id="PTHR13440:SF7">
    <property type="entry name" value="BLOC-1 RELATED COMPLEX SUBUNIT 6"/>
    <property type="match status" value="1"/>
</dbReference>
<feature type="compositionally biased region" description="Basic and acidic residues" evidence="1">
    <location>
        <begin position="135"/>
        <end position="145"/>
    </location>
</feature>
<feature type="region of interest" description="Disordered" evidence="1">
    <location>
        <begin position="1"/>
        <end position="26"/>
    </location>
</feature>
<feature type="region of interest" description="Disordered" evidence="1">
    <location>
        <begin position="117"/>
        <end position="145"/>
    </location>
</feature>
<dbReference type="OrthoDB" id="6511545at2759"/>
<reference evidence="4" key="1">
    <citation type="submission" date="2025-08" db="UniProtKB">
        <authorList>
            <consortium name="RefSeq"/>
        </authorList>
    </citation>
    <scope>IDENTIFICATION</scope>
    <source>
        <strain evidence="4">Airmid</strain>
    </source>
</reference>
<dbReference type="InterPro" id="IPR046465">
    <property type="entry name" value="BORCS6_C"/>
</dbReference>
<evidence type="ECO:0000259" key="2">
    <source>
        <dbReference type="Pfam" id="PF10157"/>
    </source>
</evidence>
<dbReference type="Proteomes" id="UP000515146">
    <property type="component" value="Unplaced"/>
</dbReference>
<dbReference type="RefSeq" id="XP_027202905.1">
    <property type="nucleotide sequence ID" value="XM_027347104.1"/>
</dbReference>
<dbReference type="AlphaFoldDB" id="A0A6P6YC94"/>
<feature type="compositionally biased region" description="Low complexity" evidence="1">
    <location>
        <begin position="13"/>
        <end position="26"/>
    </location>
</feature>
<feature type="compositionally biased region" description="Acidic residues" evidence="1">
    <location>
        <begin position="51"/>
        <end position="80"/>
    </location>
</feature>
<organism evidence="3 4">
    <name type="scientific">Dermatophagoides pteronyssinus</name>
    <name type="common">European house dust mite</name>
    <dbReference type="NCBI Taxonomy" id="6956"/>
    <lineage>
        <taxon>Eukaryota</taxon>
        <taxon>Metazoa</taxon>
        <taxon>Ecdysozoa</taxon>
        <taxon>Arthropoda</taxon>
        <taxon>Chelicerata</taxon>
        <taxon>Arachnida</taxon>
        <taxon>Acari</taxon>
        <taxon>Acariformes</taxon>
        <taxon>Sarcoptiformes</taxon>
        <taxon>Astigmata</taxon>
        <taxon>Psoroptidia</taxon>
        <taxon>Analgoidea</taxon>
        <taxon>Pyroglyphidae</taxon>
        <taxon>Dermatophagoidinae</taxon>
        <taxon>Dermatophagoides</taxon>
    </lineage>
</organism>
<dbReference type="GO" id="GO:0099078">
    <property type="term" value="C:BORC complex"/>
    <property type="evidence" value="ECO:0007669"/>
    <property type="project" value="TreeGrafter"/>
</dbReference>
<name>A0A6P6YC94_DERPT</name>
<proteinExistence type="predicted"/>
<dbReference type="CTD" id="54785"/>
<evidence type="ECO:0000313" key="4">
    <source>
        <dbReference type="RefSeq" id="XP_027202905.1"/>
    </source>
</evidence>
<keyword evidence="3" id="KW-1185">Reference proteome</keyword>
<protein>
    <submittedName>
        <fullName evidence="4">Serine/threonine-protein kinase rio2-like isoform X1</fullName>
    </submittedName>
</protein>
<sequence length="257" mass="30003">MDPESEESTEVKTPISSPSSTTEEASMCPDYISSYTQISQYNHHRQQQDDQTIDDQTDIESETDDNLDDFVNDDDDDDDDQKSPSKSNKIDKDSKNALPELSSQIIEWSKKTFESYNKDSNVDDDEQQESNSETTEPKIESEKIEKEEEKQKLKFFQLKFINDIEQQTLLIVENLNQIMTYINSYSTDMTNKSVDVMEIYHDNVIECCDQIDSNIKLMYKIISKCEELNKSFGFLDELRNRIKDIKQTLDIFERIVI</sequence>
<feature type="region of interest" description="Disordered" evidence="1">
    <location>
        <begin position="39"/>
        <end position="98"/>
    </location>
</feature>
<accession>A0A6P6YC94</accession>
<dbReference type="PANTHER" id="PTHR13440">
    <property type="entry name" value="BLOC-1 RELATED COMPLEX SUBUNIT 6"/>
    <property type="match status" value="1"/>
</dbReference>
<dbReference type="GO" id="GO:0032418">
    <property type="term" value="P:lysosome localization"/>
    <property type="evidence" value="ECO:0007669"/>
    <property type="project" value="TreeGrafter"/>
</dbReference>
<dbReference type="InterPro" id="IPR019314">
    <property type="entry name" value="BORCS6"/>
</dbReference>
<evidence type="ECO:0000256" key="1">
    <source>
        <dbReference type="SAM" id="MobiDB-lite"/>
    </source>
</evidence>